<dbReference type="Proteomes" id="UP000515908">
    <property type="component" value="Chromosome 10"/>
</dbReference>
<evidence type="ECO:0000256" key="1">
    <source>
        <dbReference type="ARBA" id="ARBA00006547"/>
    </source>
</evidence>
<organism evidence="2 3">
    <name type="scientific">Angomonas deanei</name>
    <dbReference type="NCBI Taxonomy" id="59799"/>
    <lineage>
        <taxon>Eukaryota</taxon>
        <taxon>Discoba</taxon>
        <taxon>Euglenozoa</taxon>
        <taxon>Kinetoplastea</taxon>
        <taxon>Metakinetoplastina</taxon>
        <taxon>Trypanosomatida</taxon>
        <taxon>Trypanosomatidae</taxon>
        <taxon>Strigomonadinae</taxon>
        <taxon>Angomonas</taxon>
    </lineage>
</organism>
<dbReference type="PANTHER" id="PTHR11786:SF0">
    <property type="entry name" value="ARYLAMINE N-ACETYLTRANSFERASE 4-RELATED"/>
    <property type="match status" value="1"/>
</dbReference>
<dbReference type="GO" id="GO:0016407">
    <property type="term" value="F:acetyltransferase activity"/>
    <property type="evidence" value="ECO:0007669"/>
    <property type="project" value="InterPro"/>
</dbReference>
<proteinExistence type="inferred from homology"/>
<protein>
    <submittedName>
        <fullName evidence="2">N-acetyltransferase, putative</fullName>
    </submittedName>
</protein>
<reference evidence="2 3" key="1">
    <citation type="submission" date="2020-08" db="EMBL/GenBank/DDBJ databases">
        <authorList>
            <person name="Newling K."/>
            <person name="Davey J."/>
            <person name="Forrester S."/>
        </authorList>
    </citation>
    <scope>NUCLEOTIDE SEQUENCE [LARGE SCALE GENOMIC DNA]</scope>
    <source>
        <strain evidence="3">Crithidia deanei Carvalho (ATCC PRA-265)</strain>
    </source>
</reference>
<keyword evidence="3" id="KW-1185">Reference proteome</keyword>
<dbReference type="EMBL" id="LR877154">
    <property type="protein sequence ID" value="CAD2218111.1"/>
    <property type="molecule type" value="Genomic_DNA"/>
</dbReference>
<dbReference type="VEuPathDB" id="TriTrypDB:ADEAN_000559700"/>
<comment type="similarity">
    <text evidence="1">Belongs to the arylamine N-acetyltransferase family.</text>
</comment>
<dbReference type="InterPro" id="IPR053710">
    <property type="entry name" value="Arylamine_NAT_domain_sf"/>
</dbReference>
<dbReference type="AlphaFoldDB" id="A0A7G2CGL3"/>
<sequence>MKRGANFSLNAYLKRVNVLPDLIRSQPPSRELLLYLMHSHVANISFDTADSYMGRGVSLELNDVVDKLVHAGRGGYCFEHNTLFLAVLQSLRFDIWRCVSGRVVFSSIDAFCGRTHMVNIIQLPATQEDVEFGVVTQEEFELQSKKVRWTVDVGFGANGLPLAPLRLDTMKPQSSIAGTLRVRPHTTETDWVHYYVEVRLPKTSSFKNVVSTFVNDPVGVPETERSNPVAHGYEEEGEYYWKPLYHFDLQPQYVRDFYMMNFLIQNESVFTRNLVFESVKGHFEQAGHPFPSFVMSGYDAITNQSVTCTNTRDGKEETKKCASSEEVYDSIQEYINITLCSNAAGGKYAVSKEDFVRCTEPKLFPKGNL</sequence>
<dbReference type="PANTHER" id="PTHR11786">
    <property type="entry name" value="N-HYDROXYARYLAMINE O-ACETYLTRANSFERASE"/>
    <property type="match status" value="1"/>
</dbReference>
<evidence type="ECO:0000313" key="3">
    <source>
        <dbReference type="Proteomes" id="UP000515908"/>
    </source>
</evidence>
<name>A0A7G2CGL3_9TRYP</name>
<dbReference type="InterPro" id="IPR038765">
    <property type="entry name" value="Papain-like_cys_pep_sf"/>
</dbReference>
<gene>
    <name evidence="2" type="ORF">ADEAN_000559700</name>
</gene>
<keyword evidence="2" id="KW-0808">Transferase</keyword>
<dbReference type="InterPro" id="IPR001447">
    <property type="entry name" value="Arylamine_N-AcTrfase"/>
</dbReference>
<evidence type="ECO:0000313" key="2">
    <source>
        <dbReference type="EMBL" id="CAD2218111.1"/>
    </source>
</evidence>
<dbReference type="Pfam" id="PF00797">
    <property type="entry name" value="Acetyltransf_2"/>
    <property type="match status" value="1"/>
</dbReference>
<dbReference type="Gene3D" id="3.30.2140.20">
    <property type="match status" value="1"/>
</dbReference>
<accession>A0A7G2CGL3</accession>
<dbReference type="SUPFAM" id="SSF54001">
    <property type="entry name" value="Cysteine proteinases"/>
    <property type="match status" value="1"/>
</dbReference>